<gene>
    <name evidence="3" type="ORF">EVOR1521_LOCUS23596</name>
</gene>
<feature type="repeat" description="PPR" evidence="2">
    <location>
        <begin position="38"/>
        <end position="72"/>
    </location>
</feature>
<comment type="caution">
    <text evidence="3">The sequence shown here is derived from an EMBL/GenBank/DDBJ whole genome shotgun (WGS) entry which is preliminary data.</text>
</comment>
<sequence length="640" mass="69384">MAKLPQKELKRITAVVSGLGKCGRWHEALKLARRYQGDTALQNAAMQAAAEGGLWQEAAHILQRMRSAGPSPDLMSFSSMVTAFSRGQHLARALHFVAQTQEEGWSSDLVPFSALIGACAAHARWEEAVQGLGRLSGEASAPLAARLAAISACARARRWQLALALRGADKDVRLFGAAVHAADCGRNWQLALGLKQEMSSEHLAVNTVAMNSVLSCLAKAGRWQLVLCLLEDMPKEECQPDVITFNSAISACERGWHWPAALQLFTKMRKDRVKISVLSVNGLLSAFEKGRKWPEALALLQRSARRRLQLTQVSFNAAASACEKSLQWRRALLLTHQVLRAPAQDLIATAVSISACEKGLAWELALQLASRVPHDPASLATALGAAEKASQWQQAMAMLQRHAPGALALGAAHVRAAGRSLRWQLAFHSIWESQLQQPFDDMALSAACSAAAATARWEAALALADSHPRCGCQELLPIAAASATVDACQRARQWRAALALAKPAGLLGLMAAAAVCERTTCHETSTRRSLALRLWKALLADELWPAHLRGVSVGYEAMSSPLQSCERVCSVMIILSADAFQDGSAGLLALRRAYMPLRLRLLNARLREEVDQVDPWLRLTDGLGPLRSKTSLSELGLRSR</sequence>
<keyword evidence="1" id="KW-0677">Repeat</keyword>
<reference evidence="3" key="1">
    <citation type="submission" date="2023-08" db="EMBL/GenBank/DDBJ databases">
        <authorList>
            <person name="Chen Y."/>
            <person name="Shah S."/>
            <person name="Dougan E. K."/>
            <person name="Thang M."/>
            <person name="Chan C."/>
        </authorList>
    </citation>
    <scope>NUCLEOTIDE SEQUENCE</scope>
</reference>
<evidence type="ECO:0000313" key="4">
    <source>
        <dbReference type="Proteomes" id="UP001178507"/>
    </source>
</evidence>
<dbReference type="Pfam" id="PF01535">
    <property type="entry name" value="PPR"/>
    <property type="match status" value="1"/>
</dbReference>
<accession>A0AA36J814</accession>
<dbReference type="Pfam" id="PF13041">
    <property type="entry name" value="PPR_2"/>
    <property type="match status" value="1"/>
</dbReference>
<name>A0AA36J814_9DINO</name>
<dbReference type="EMBL" id="CAUJNA010003363">
    <property type="protein sequence ID" value="CAJ1400209.1"/>
    <property type="molecule type" value="Genomic_DNA"/>
</dbReference>
<dbReference type="Proteomes" id="UP001178507">
    <property type="component" value="Unassembled WGS sequence"/>
</dbReference>
<feature type="repeat" description="PPR" evidence="2">
    <location>
        <begin position="206"/>
        <end position="240"/>
    </location>
</feature>
<dbReference type="PANTHER" id="PTHR47447:SF17">
    <property type="entry name" value="OS12G0638900 PROTEIN"/>
    <property type="match status" value="1"/>
</dbReference>
<dbReference type="NCBIfam" id="TIGR00756">
    <property type="entry name" value="PPR"/>
    <property type="match status" value="1"/>
</dbReference>
<dbReference type="Gene3D" id="1.25.40.10">
    <property type="entry name" value="Tetratricopeptide repeat domain"/>
    <property type="match status" value="3"/>
</dbReference>
<protein>
    <recommendedName>
        <fullName evidence="5">Pentatricopeptide repeat-containing protein, chloroplastic</fullName>
    </recommendedName>
</protein>
<dbReference type="PROSITE" id="PS51375">
    <property type="entry name" value="PPR"/>
    <property type="match status" value="3"/>
</dbReference>
<dbReference type="InterPro" id="IPR011990">
    <property type="entry name" value="TPR-like_helical_dom_sf"/>
</dbReference>
<dbReference type="AlphaFoldDB" id="A0AA36J814"/>
<feature type="repeat" description="PPR" evidence="2">
    <location>
        <begin position="241"/>
        <end position="275"/>
    </location>
</feature>
<organism evidence="3 4">
    <name type="scientific">Effrenium voratum</name>
    <dbReference type="NCBI Taxonomy" id="2562239"/>
    <lineage>
        <taxon>Eukaryota</taxon>
        <taxon>Sar</taxon>
        <taxon>Alveolata</taxon>
        <taxon>Dinophyceae</taxon>
        <taxon>Suessiales</taxon>
        <taxon>Symbiodiniaceae</taxon>
        <taxon>Effrenium</taxon>
    </lineage>
</organism>
<dbReference type="InterPro" id="IPR002885">
    <property type="entry name" value="PPR_rpt"/>
</dbReference>
<evidence type="ECO:0000313" key="3">
    <source>
        <dbReference type="EMBL" id="CAJ1400209.1"/>
    </source>
</evidence>
<evidence type="ECO:0008006" key="5">
    <source>
        <dbReference type="Google" id="ProtNLM"/>
    </source>
</evidence>
<evidence type="ECO:0000256" key="1">
    <source>
        <dbReference type="ARBA" id="ARBA00022737"/>
    </source>
</evidence>
<evidence type="ECO:0000256" key="2">
    <source>
        <dbReference type="PROSITE-ProRule" id="PRU00708"/>
    </source>
</evidence>
<keyword evidence="4" id="KW-1185">Reference proteome</keyword>
<proteinExistence type="predicted"/>
<dbReference type="PANTHER" id="PTHR47447">
    <property type="entry name" value="OS03G0856100 PROTEIN"/>
    <property type="match status" value="1"/>
</dbReference>